<organism evidence="2 3">
    <name type="scientific">Danionella cerebrum</name>
    <dbReference type="NCBI Taxonomy" id="2873325"/>
    <lineage>
        <taxon>Eukaryota</taxon>
        <taxon>Metazoa</taxon>
        <taxon>Chordata</taxon>
        <taxon>Craniata</taxon>
        <taxon>Vertebrata</taxon>
        <taxon>Euteleostomi</taxon>
        <taxon>Actinopterygii</taxon>
        <taxon>Neopterygii</taxon>
        <taxon>Teleostei</taxon>
        <taxon>Ostariophysi</taxon>
        <taxon>Cypriniformes</taxon>
        <taxon>Danionidae</taxon>
        <taxon>Danioninae</taxon>
        <taxon>Danionella</taxon>
    </lineage>
</organism>
<protein>
    <submittedName>
        <fullName evidence="2">Uncharacterized protein</fullName>
    </submittedName>
</protein>
<evidence type="ECO:0000256" key="1">
    <source>
        <dbReference type="SAM" id="MobiDB-lite"/>
    </source>
</evidence>
<accession>A0A553PVB9</accession>
<gene>
    <name evidence="2" type="ORF">DNTS_016385</name>
</gene>
<feature type="compositionally biased region" description="Basic and acidic residues" evidence="1">
    <location>
        <begin position="549"/>
        <end position="560"/>
    </location>
</feature>
<sequence length="797" mass="94140">MKVISPHKTAKMEKSTEVMVFGTSIMKDVWEIRSREFQQRRLMEADRVRKSALQRINQEWLARMTNKIQMPKRLQRKAKLPEEPAVDAHKPKKTHLARPQGFQSSRVQKPVDQAKSTKTNKLAMLRHLNESCPGLMIWSKSWKFSQPLPKQEESPVDWGHSWKFLNLQPKNEGKPWFDIGLDANNNISVSDMFLWEKLSKAIDSERYNQESVMPEWEKAWKFTQKRRESNESEGKSEDRFHNMWRESGAEWQEAWKSTKPLKEGEFRSGDNQFMSEEDNQPELHWDNSWMYFKKFLHMKSMSTSPWRESWRVSKSASEEEMKSAGSHGMELQSDTSKVIMNISRELKLAAHFTENDPKQSEWEKSWTTIKNQSDYKGEVNKSGFGQMEVMVEAQRPEHGKQQTEDGRFSVSSFPKSQRWQEMLLFPVQTDWQDSWKVLRRHHGEEQALRQQPQRRPPPEFSSTSQSLTEWANSWRFTNLTLNQDGDLWQQGWSSNTHPRAFRRVEENENFPRNGPAGNRAWIESWRSTRRQHRSERQGPVGVAPLPIQRDAHERSVGDWEDSWRATPDHRCLLERPSSTEWTDSWRFSSLEDLQPQHMWFELSMEIKRRREFFRAADAFNRSFDPQVFNDQCPMKEWKDSLRVKRKPEGPGVVHLMKDEMEEWNNSWMLTSTGFYRKKGECYENFQLAKSGGQGMSKSVQIESRSEWGQSCKISNPHPPKNTISWVDAKPRAFHARDLIFWSKNQEMICLASGLSKEIKLKYWRDSWRFMKMDSELKHGDESGAPTKSAILRKEKIH</sequence>
<feature type="region of interest" description="Disordered" evidence="1">
    <location>
        <begin position="76"/>
        <end position="116"/>
    </location>
</feature>
<evidence type="ECO:0000313" key="3">
    <source>
        <dbReference type="Proteomes" id="UP000316079"/>
    </source>
</evidence>
<dbReference type="EMBL" id="SRMA01026611">
    <property type="protein sequence ID" value="TRY81616.1"/>
    <property type="molecule type" value="Genomic_DNA"/>
</dbReference>
<reference evidence="2 3" key="1">
    <citation type="journal article" date="2019" name="Sci. Data">
        <title>Hybrid genome assembly and annotation of Danionella translucida.</title>
        <authorList>
            <person name="Kadobianskyi M."/>
            <person name="Schulze L."/>
            <person name="Schuelke M."/>
            <person name="Judkewitz B."/>
        </authorList>
    </citation>
    <scope>NUCLEOTIDE SEQUENCE [LARGE SCALE GENOMIC DNA]</scope>
    <source>
        <strain evidence="2 3">Bolton</strain>
    </source>
</reference>
<evidence type="ECO:0000313" key="2">
    <source>
        <dbReference type="EMBL" id="TRY81616.1"/>
    </source>
</evidence>
<dbReference type="Proteomes" id="UP000316079">
    <property type="component" value="Unassembled WGS sequence"/>
</dbReference>
<comment type="caution">
    <text evidence="2">The sequence shown here is derived from an EMBL/GenBank/DDBJ whole genome shotgun (WGS) entry which is preliminary data.</text>
</comment>
<dbReference type="OrthoDB" id="8963587at2759"/>
<name>A0A553PVB9_9TELE</name>
<dbReference type="AlphaFoldDB" id="A0A553PVB9"/>
<keyword evidence="3" id="KW-1185">Reference proteome</keyword>
<proteinExistence type="predicted"/>
<feature type="region of interest" description="Disordered" evidence="1">
    <location>
        <begin position="443"/>
        <end position="466"/>
    </location>
</feature>
<feature type="region of interest" description="Disordered" evidence="1">
    <location>
        <begin position="778"/>
        <end position="797"/>
    </location>
</feature>
<feature type="compositionally biased region" description="Basic and acidic residues" evidence="1">
    <location>
        <begin position="79"/>
        <end position="89"/>
    </location>
</feature>
<feature type="region of interest" description="Disordered" evidence="1">
    <location>
        <begin position="530"/>
        <end position="560"/>
    </location>
</feature>